<proteinExistence type="predicted"/>
<accession>A0ABX7DTA9</accession>
<evidence type="ECO:0000313" key="2">
    <source>
        <dbReference type="Proteomes" id="UP000629420"/>
    </source>
</evidence>
<dbReference type="Proteomes" id="UP000629420">
    <property type="component" value="Chromosome"/>
</dbReference>
<keyword evidence="2" id="KW-1185">Reference proteome</keyword>
<dbReference type="Pfam" id="PF20330">
    <property type="entry name" value="DUF6625"/>
    <property type="match status" value="1"/>
</dbReference>
<dbReference type="EMBL" id="CP068439">
    <property type="protein sequence ID" value="QQX76793.1"/>
    <property type="molecule type" value="Genomic_DNA"/>
</dbReference>
<name>A0ABX7DTA9_9FLAO</name>
<reference evidence="1 2" key="1">
    <citation type="submission" date="2021-01" db="EMBL/GenBank/DDBJ databases">
        <title>Aequorivita sp. strain KX20305, a bacterium isolated from the sediment collected at a cold seep field in South China Sea.</title>
        <authorList>
            <person name="Zhang H."/>
            <person name="Li C."/>
        </authorList>
    </citation>
    <scope>NUCLEOTIDE SEQUENCE [LARGE SCALE GENOMIC DNA]</scope>
    <source>
        <strain evidence="1 2">KX20305</strain>
    </source>
</reference>
<organism evidence="1 2">
    <name type="scientific">Aequorivita iocasae</name>
    <dbReference type="NCBI Taxonomy" id="2803865"/>
    <lineage>
        <taxon>Bacteria</taxon>
        <taxon>Pseudomonadati</taxon>
        <taxon>Bacteroidota</taxon>
        <taxon>Flavobacteriia</taxon>
        <taxon>Flavobacteriales</taxon>
        <taxon>Flavobacteriaceae</taxon>
        <taxon>Aequorivita</taxon>
    </lineage>
</organism>
<protein>
    <recommendedName>
        <fullName evidence="3">Glycosyl transferase</fullName>
    </recommendedName>
</protein>
<dbReference type="RefSeq" id="WP_202336662.1">
    <property type="nucleotide sequence ID" value="NZ_CP068439.1"/>
</dbReference>
<evidence type="ECO:0000313" key="1">
    <source>
        <dbReference type="EMBL" id="QQX76793.1"/>
    </source>
</evidence>
<sequence length="312" mass="37536">MMGKIIMIVPYLGKWPFWIDAYLVTIAKNPTINWLFITDCKIPIEYPENASFIKTTQEEFNRKIDTFFKTTIPLAPRKICDLRPAFGDLFSEYLMDCDFWGYCDMDIVWGNIRAFITQDDLKKYDIISSRINNTSGHFTIFKNNCEVNSLYKSIPEFKDKLAMVKLQRMDEDVFTDFLWNKLDSESSLRIKWDTILCNQENDRDSHQEYYLDKWLWKDGKMLEFKNGKPVNEVMYLHFINWKRTMRFSEIKYHDNPHKFYISYSGMHYKAHSRMTIALNGLKNLFDGYYMRLNKKKINKKLSKLKRKIIKRF</sequence>
<dbReference type="InterPro" id="IPR046733">
    <property type="entry name" value="DUF6625"/>
</dbReference>
<gene>
    <name evidence="1" type="ORF">JK629_00530</name>
</gene>
<evidence type="ECO:0008006" key="3">
    <source>
        <dbReference type="Google" id="ProtNLM"/>
    </source>
</evidence>